<dbReference type="AlphaFoldDB" id="A0A0L6CY69"/>
<evidence type="ECO:0000313" key="6">
    <source>
        <dbReference type="EMBL" id="KNX42747.1"/>
    </source>
</evidence>
<dbReference type="SUPFAM" id="SSF53850">
    <property type="entry name" value="Periplasmic binding protein-like II"/>
    <property type="match status" value="1"/>
</dbReference>
<dbReference type="PROSITE" id="PS50931">
    <property type="entry name" value="HTH_LYSR"/>
    <property type="match status" value="1"/>
</dbReference>
<comment type="caution">
    <text evidence="6">The sequence shown here is derived from an EMBL/GenBank/DDBJ whole genome shotgun (WGS) entry which is preliminary data.</text>
</comment>
<evidence type="ECO:0000313" key="7">
    <source>
        <dbReference type="Proteomes" id="UP000037046"/>
    </source>
</evidence>
<dbReference type="PANTHER" id="PTHR30537:SF26">
    <property type="entry name" value="GLYCINE CLEAVAGE SYSTEM TRANSCRIPTIONAL ACTIVATOR"/>
    <property type="match status" value="1"/>
</dbReference>
<dbReference type="STRING" id="74031.SAMN04488077_102173"/>
<dbReference type="Proteomes" id="UP000037046">
    <property type="component" value="Unassembled WGS sequence"/>
</dbReference>
<evidence type="ECO:0000259" key="5">
    <source>
        <dbReference type="PROSITE" id="PS50931"/>
    </source>
</evidence>
<dbReference type="Gene3D" id="1.10.10.10">
    <property type="entry name" value="Winged helix-like DNA-binding domain superfamily/Winged helix DNA-binding domain"/>
    <property type="match status" value="1"/>
</dbReference>
<dbReference type="Gene3D" id="3.40.190.10">
    <property type="entry name" value="Periplasmic binding protein-like II"/>
    <property type="match status" value="2"/>
</dbReference>
<keyword evidence="3" id="KW-0238">DNA-binding</keyword>
<dbReference type="PRINTS" id="PR00039">
    <property type="entry name" value="HTHLYSR"/>
</dbReference>
<dbReference type="GO" id="GO:0043565">
    <property type="term" value="F:sequence-specific DNA binding"/>
    <property type="evidence" value="ECO:0007669"/>
    <property type="project" value="TreeGrafter"/>
</dbReference>
<keyword evidence="2" id="KW-0805">Transcription regulation</keyword>
<organism evidence="6 7">
    <name type="scientific">Roseovarius tolerans</name>
    <dbReference type="NCBI Taxonomy" id="74031"/>
    <lineage>
        <taxon>Bacteria</taxon>
        <taxon>Pseudomonadati</taxon>
        <taxon>Pseudomonadota</taxon>
        <taxon>Alphaproteobacteria</taxon>
        <taxon>Rhodobacterales</taxon>
        <taxon>Roseobacteraceae</taxon>
        <taxon>Roseovarius</taxon>
    </lineage>
</organism>
<accession>A0A0L6CY69</accession>
<sequence length="303" mass="33258">MTLPRRFLPSISSLRALEALDRLGSATAAAEELSQTQSAVSRQLKTLENQLGVTLFLRQGRSMRLTPDAAVYADKVRGALQQIAQASVNMTVNPVGGSLSLAILPTFGMRWLVPRLADFARRHPEVTINLSTRLKPFNFASEPFDAAIHFGTADWPGTDALRLKTEAVLPVAAPDLLSAHPPVTSARDLLRLPLLHIETRPNAWADWFGAHGIEDARITGTVYDQFSTITQAALHGLGVALLPDYLAEQDLATGRLARVWGARTEMSGAYYLVWPESRARDPALLTFRDWLAGQTEDEDTLPR</sequence>
<dbReference type="GO" id="GO:0006351">
    <property type="term" value="P:DNA-templated transcription"/>
    <property type="evidence" value="ECO:0007669"/>
    <property type="project" value="TreeGrafter"/>
</dbReference>
<dbReference type="GO" id="GO:0003700">
    <property type="term" value="F:DNA-binding transcription factor activity"/>
    <property type="evidence" value="ECO:0007669"/>
    <property type="project" value="InterPro"/>
</dbReference>
<dbReference type="PATRIC" id="fig|74031.6.peg.612"/>
<gene>
    <name evidence="6" type="primary">gcvA_3</name>
    <name evidence="6" type="ORF">ROTO_05950</name>
</gene>
<dbReference type="OrthoDB" id="5526340at2"/>
<evidence type="ECO:0000256" key="3">
    <source>
        <dbReference type="ARBA" id="ARBA00023125"/>
    </source>
</evidence>
<evidence type="ECO:0000256" key="4">
    <source>
        <dbReference type="ARBA" id="ARBA00023163"/>
    </source>
</evidence>
<keyword evidence="7" id="KW-1185">Reference proteome</keyword>
<comment type="similarity">
    <text evidence="1">Belongs to the LysR transcriptional regulatory family.</text>
</comment>
<dbReference type="Pfam" id="PF00126">
    <property type="entry name" value="HTH_1"/>
    <property type="match status" value="1"/>
</dbReference>
<reference evidence="7" key="1">
    <citation type="submission" date="2015-07" db="EMBL/GenBank/DDBJ databases">
        <title>Draft Genome Sequence of Roseovarius tolerans EL-164, a producer of N-Acylated Alanine Methyl Esters (NAMEs).</title>
        <authorList>
            <person name="Voget S."/>
            <person name="Bruns H."/>
            <person name="Wagner-Doebler I."/>
            <person name="Schulz S."/>
            <person name="Daniel R."/>
        </authorList>
    </citation>
    <scope>NUCLEOTIDE SEQUENCE [LARGE SCALE GENOMIC DNA]</scope>
    <source>
        <strain evidence="7">EL-164</strain>
    </source>
</reference>
<dbReference type="RefSeq" id="WP_050661544.1">
    <property type="nucleotide sequence ID" value="NZ_CP118494.1"/>
</dbReference>
<evidence type="ECO:0000256" key="2">
    <source>
        <dbReference type="ARBA" id="ARBA00023015"/>
    </source>
</evidence>
<protein>
    <submittedName>
        <fullName evidence="6">Glycine cleavage system transcriptional activator</fullName>
    </submittedName>
</protein>
<keyword evidence="4" id="KW-0804">Transcription</keyword>
<proteinExistence type="inferred from homology"/>
<dbReference type="FunFam" id="3.40.190.10:FF:000017">
    <property type="entry name" value="Glycine cleavage system transcriptional activator"/>
    <property type="match status" value="1"/>
</dbReference>
<dbReference type="SUPFAM" id="SSF46785">
    <property type="entry name" value="Winged helix' DNA-binding domain"/>
    <property type="match status" value="1"/>
</dbReference>
<dbReference type="EMBL" id="LGVV01000005">
    <property type="protein sequence ID" value="KNX42747.1"/>
    <property type="molecule type" value="Genomic_DNA"/>
</dbReference>
<evidence type="ECO:0000256" key="1">
    <source>
        <dbReference type="ARBA" id="ARBA00009437"/>
    </source>
</evidence>
<dbReference type="InterPro" id="IPR058163">
    <property type="entry name" value="LysR-type_TF_proteobact-type"/>
</dbReference>
<dbReference type="InterPro" id="IPR000847">
    <property type="entry name" value="LysR_HTH_N"/>
</dbReference>
<dbReference type="Pfam" id="PF03466">
    <property type="entry name" value="LysR_substrate"/>
    <property type="match status" value="1"/>
</dbReference>
<dbReference type="InterPro" id="IPR036390">
    <property type="entry name" value="WH_DNA-bd_sf"/>
</dbReference>
<feature type="domain" description="HTH lysR-type" evidence="5">
    <location>
        <begin position="9"/>
        <end position="66"/>
    </location>
</feature>
<dbReference type="PANTHER" id="PTHR30537">
    <property type="entry name" value="HTH-TYPE TRANSCRIPTIONAL REGULATOR"/>
    <property type="match status" value="1"/>
</dbReference>
<dbReference type="InterPro" id="IPR005119">
    <property type="entry name" value="LysR_subst-bd"/>
</dbReference>
<name>A0A0L6CY69_9RHOB</name>
<dbReference type="InterPro" id="IPR036388">
    <property type="entry name" value="WH-like_DNA-bd_sf"/>
</dbReference>